<evidence type="ECO:0000313" key="2">
    <source>
        <dbReference type="EMBL" id="OWF38797.1"/>
    </source>
</evidence>
<gene>
    <name evidence="2" type="ORF">KP79_PYT16681</name>
</gene>
<keyword evidence="3" id="KW-1185">Reference proteome</keyword>
<sequence length="520" mass="58739">MEKKVYQIGTWHDDTILDNVINEMAKQVSAGKGSKVKLTINKHGVTVMKSAALTGKQMTDYLPIENVYFITVNKYHPSCLLVIGKDHPTKYQILAFRCTSGLDAGMFVKYFKDLKRQSNPGEGYNVETKKSEGANWTFRSKNQNNNNRQLSAVVDMHNERAKVNEDIHIHMNGGSHPENGVARTYINPIADVEPSTLTTEEKTHAHTITSGNVVLREEKHIVHHRHLSDNVSEASETSLRDELDVLSQELRDIKFILEKSTGIGPEDYQKSVVVTQKGTEQPNTEGVVVMRRIEQPDPHVLLMREEKVTEVVHHSKTNGEVRHQIITNGKVERAASPKMEGEVRITVPDYRSSTDSTTKVYTSTETPRVQSNEHVRDANYKSWGGDRRSIVKPQGNWRDEVVLRQRVHGRPRPRSAVYSTSSYGSISGSVRSSRAPSAYMLTEHNRHHANHHTAPTNRGGSYKRLHVATTVQKPIERVYGRHSTYGGRPIIVERPTVVDHNQNNVEKSQHNGRESVIIRT</sequence>
<organism evidence="2 3">
    <name type="scientific">Mizuhopecten yessoensis</name>
    <name type="common">Japanese scallop</name>
    <name type="synonym">Patinopecten yessoensis</name>
    <dbReference type="NCBI Taxonomy" id="6573"/>
    <lineage>
        <taxon>Eukaryota</taxon>
        <taxon>Metazoa</taxon>
        <taxon>Spiralia</taxon>
        <taxon>Lophotrochozoa</taxon>
        <taxon>Mollusca</taxon>
        <taxon>Bivalvia</taxon>
        <taxon>Autobranchia</taxon>
        <taxon>Pteriomorphia</taxon>
        <taxon>Pectinida</taxon>
        <taxon>Pectinoidea</taxon>
        <taxon>Pectinidae</taxon>
        <taxon>Mizuhopecten</taxon>
    </lineage>
</organism>
<dbReference type="AlphaFoldDB" id="A0A210PQN2"/>
<reference evidence="2 3" key="1">
    <citation type="journal article" date="2017" name="Nat. Ecol. Evol.">
        <title>Scallop genome provides insights into evolution of bilaterian karyotype and development.</title>
        <authorList>
            <person name="Wang S."/>
            <person name="Zhang J."/>
            <person name="Jiao W."/>
            <person name="Li J."/>
            <person name="Xun X."/>
            <person name="Sun Y."/>
            <person name="Guo X."/>
            <person name="Huan P."/>
            <person name="Dong B."/>
            <person name="Zhang L."/>
            <person name="Hu X."/>
            <person name="Sun X."/>
            <person name="Wang J."/>
            <person name="Zhao C."/>
            <person name="Wang Y."/>
            <person name="Wang D."/>
            <person name="Huang X."/>
            <person name="Wang R."/>
            <person name="Lv J."/>
            <person name="Li Y."/>
            <person name="Zhang Z."/>
            <person name="Liu B."/>
            <person name="Lu W."/>
            <person name="Hui Y."/>
            <person name="Liang J."/>
            <person name="Zhou Z."/>
            <person name="Hou R."/>
            <person name="Li X."/>
            <person name="Liu Y."/>
            <person name="Li H."/>
            <person name="Ning X."/>
            <person name="Lin Y."/>
            <person name="Zhao L."/>
            <person name="Xing Q."/>
            <person name="Dou J."/>
            <person name="Li Y."/>
            <person name="Mao J."/>
            <person name="Guo H."/>
            <person name="Dou H."/>
            <person name="Li T."/>
            <person name="Mu C."/>
            <person name="Jiang W."/>
            <person name="Fu Q."/>
            <person name="Fu X."/>
            <person name="Miao Y."/>
            <person name="Liu J."/>
            <person name="Yu Q."/>
            <person name="Li R."/>
            <person name="Liao H."/>
            <person name="Li X."/>
            <person name="Kong Y."/>
            <person name="Jiang Z."/>
            <person name="Chourrout D."/>
            <person name="Li R."/>
            <person name="Bao Z."/>
        </authorList>
    </citation>
    <scope>NUCLEOTIDE SEQUENCE [LARGE SCALE GENOMIC DNA]</scope>
    <source>
        <strain evidence="2 3">PY_sf001</strain>
    </source>
</reference>
<dbReference type="EMBL" id="NEDP02005554">
    <property type="protein sequence ID" value="OWF38797.1"/>
    <property type="molecule type" value="Genomic_DNA"/>
</dbReference>
<comment type="caution">
    <text evidence="2">The sequence shown here is derived from an EMBL/GenBank/DDBJ whole genome shotgun (WGS) entry which is preliminary data.</text>
</comment>
<evidence type="ECO:0000313" key="3">
    <source>
        <dbReference type="Proteomes" id="UP000242188"/>
    </source>
</evidence>
<dbReference type="SUPFAM" id="SSF50729">
    <property type="entry name" value="PH domain-like"/>
    <property type="match status" value="1"/>
</dbReference>
<dbReference type="Proteomes" id="UP000242188">
    <property type="component" value="Unassembled WGS sequence"/>
</dbReference>
<dbReference type="OrthoDB" id="6077968at2759"/>
<dbReference type="InterPro" id="IPR011993">
    <property type="entry name" value="PH-like_dom_sf"/>
</dbReference>
<proteinExistence type="predicted"/>
<evidence type="ECO:0000256" key="1">
    <source>
        <dbReference type="SAM" id="MobiDB-lite"/>
    </source>
</evidence>
<name>A0A210PQN2_MIZYE</name>
<dbReference type="Gene3D" id="2.30.29.30">
    <property type="entry name" value="Pleckstrin-homology domain (PH domain)/Phosphotyrosine-binding domain (PTB)"/>
    <property type="match status" value="1"/>
</dbReference>
<dbReference type="CDD" id="cd00934">
    <property type="entry name" value="PTB"/>
    <property type="match status" value="1"/>
</dbReference>
<protein>
    <submittedName>
        <fullName evidence="2">Uncharacterized protein</fullName>
    </submittedName>
</protein>
<accession>A0A210PQN2</accession>
<feature type="region of interest" description="Disordered" evidence="1">
    <location>
        <begin position="412"/>
        <end position="431"/>
    </location>
</feature>
<feature type="compositionally biased region" description="Low complexity" evidence="1">
    <location>
        <begin position="415"/>
        <end position="431"/>
    </location>
</feature>